<dbReference type="PANTHER" id="PTHR22916">
    <property type="entry name" value="GLYCOSYLTRANSFERASE"/>
    <property type="match status" value="1"/>
</dbReference>
<feature type="domain" description="Glycosyltransferase 2-like" evidence="1">
    <location>
        <begin position="7"/>
        <end position="145"/>
    </location>
</feature>
<name>A0ABT4KZK3_9SPHI</name>
<evidence type="ECO:0000313" key="2">
    <source>
        <dbReference type="EMBL" id="MCZ4224352.1"/>
    </source>
</evidence>
<dbReference type="Gene3D" id="3.90.550.10">
    <property type="entry name" value="Spore Coat Polysaccharide Biosynthesis Protein SpsA, Chain A"/>
    <property type="match status" value="1"/>
</dbReference>
<reference evidence="2" key="1">
    <citation type="submission" date="2022-12" db="EMBL/GenBank/DDBJ databases">
        <title>Genome sequence of SJ11.</title>
        <authorList>
            <person name="Woo H."/>
        </authorList>
    </citation>
    <scope>NUCLEOTIDE SEQUENCE</scope>
    <source>
        <strain evidence="2">SJ11</strain>
    </source>
</reference>
<sequence length="314" mass="35218">MNKPLVSIIIPTYNYAKLITETLESVLGQSYDAWECIIVDDGSTDNTEDIVKDFINCHSTYSFTYIKKVNEGTSVAKNTGVNIAAGKYVQFLDADDLISVDKLAVQVSLLESGIAGVVFSKSVFFTDDNSRRKLIDRYPNGFLAEETLHGSALLKRMVKNNIVTIGSPLVKKDILLEAGLFDTELKNNEDWLLWFKVGVICRKFVYDDNIKSYTSIRVHHASAMNNHSKMFQGEVIVRREIESALSGSEADKELEQLRKLNSELLALHEVRSLNIANGMRYILSSFAKNPVGEFNLLTRALFKLGVRIYKSAIS</sequence>
<evidence type="ECO:0000259" key="1">
    <source>
        <dbReference type="Pfam" id="PF00535"/>
    </source>
</evidence>
<protein>
    <submittedName>
        <fullName evidence="2">Glycosyltransferase family 2 protein</fullName>
    </submittedName>
</protein>
<dbReference type="Proteomes" id="UP001144341">
    <property type="component" value="Unassembled WGS sequence"/>
</dbReference>
<proteinExistence type="predicted"/>
<keyword evidence="3" id="KW-1185">Reference proteome</keyword>
<dbReference type="EMBL" id="JAPWGL010000003">
    <property type="protein sequence ID" value="MCZ4224352.1"/>
    <property type="molecule type" value="Genomic_DNA"/>
</dbReference>
<organism evidence="2 3">
    <name type="scientific">Pedobacter rhodius</name>
    <dbReference type="NCBI Taxonomy" id="3004098"/>
    <lineage>
        <taxon>Bacteria</taxon>
        <taxon>Pseudomonadati</taxon>
        <taxon>Bacteroidota</taxon>
        <taxon>Sphingobacteriia</taxon>
        <taxon>Sphingobacteriales</taxon>
        <taxon>Sphingobacteriaceae</taxon>
        <taxon>Pedobacter</taxon>
    </lineage>
</organism>
<dbReference type="InterPro" id="IPR001173">
    <property type="entry name" value="Glyco_trans_2-like"/>
</dbReference>
<dbReference type="SUPFAM" id="SSF53448">
    <property type="entry name" value="Nucleotide-diphospho-sugar transferases"/>
    <property type="match status" value="1"/>
</dbReference>
<dbReference type="InterPro" id="IPR029044">
    <property type="entry name" value="Nucleotide-diphossugar_trans"/>
</dbReference>
<dbReference type="CDD" id="cd00761">
    <property type="entry name" value="Glyco_tranf_GTA_type"/>
    <property type="match status" value="1"/>
</dbReference>
<comment type="caution">
    <text evidence="2">The sequence shown here is derived from an EMBL/GenBank/DDBJ whole genome shotgun (WGS) entry which is preliminary data.</text>
</comment>
<dbReference type="PANTHER" id="PTHR22916:SF3">
    <property type="entry name" value="UDP-GLCNAC:BETAGAL BETA-1,3-N-ACETYLGLUCOSAMINYLTRANSFERASE-LIKE PROTEIN 1"/>
    <property type="match status" value="1"/>
</dbReference>
<gene>
    <name evidence="2" type="ORF">O0931_13635</name>
</gene>
<accession>A0ABT4KZK3</accession>
<dbReference type="RefSeq" id="WP_269416124.1">
    <property type="nucleotide sequence ID" value="NZ_JAPWGL010000003.1"/>
</dbReference>
<evidence type="ECO:0000313" key="3">
    <source>
        <dbReference type="Proteomes" id="UP001144341"/>
    </source>
</evidence>
<dbReference type="Pfam" id="PF00535">
    <property type="entry name" value="Glycos_transf_2"/>
    <property type="match status" value="1"/>
</dbReference>